<gene>
    <name evidence="1" type="ORF">BpHYR1_021031</name>
</gene>
<accession>A0A3M7P549</accession>
<dbReference type="Proteomes" id="UP000276133">
    <property type="component" value="Unassembled WGS sequence"/>
</dbReference>
<protein>
    <submittedName>
        <fullName evidence="1">Uncharacterized protein</fullName>
    </submittedName>
</protein>
<feature type="non-terminal residue" evidence="1">
    <location>
        <position position="1"/>
    </location>
</feature>
<proteinExistence type="predicted"/>
<comment type="caution">
    <text evidence="1">The sequence shown here is derived from an EMBL/GenBank/DDBJ whole genome shotgun (WGS) entry which is preliminary data.</text>
</comment>
<organism evidence="1 2">
    <name type="scientific">Brachionus plicatilis</name>
    <name type="common">Marine rotifer</name>
    <name type="synonym">Brachionus muelleri</name>
    <dbReference type="NCBI Taxonomy" id="10195"/>
    <lineage>
        <taxon>Eukaryota</taxon>
        <taxon>Metazoa</taxon>
        <taxon>Spiralia</taxon>
        <taxon>Gnathifera</taxon>
        <taxon>Rotifera</taxon>
        <taxon>Eurotatoria</taxon>
        <taxon>Monogononta</taxon>
        <taxon>Pseudotrocha</taxon>
        <taxon>Ploima</taxon>
        <taxon>Brachionidae</taxon>
        <taxon>Brachionus</taxon>
    </lineage>
</organism>
<evidence type="ECO:0000313" key="1">
    <source>
        <dbReference type="EMBL" id="RMZ94185.1"/>
    </source>
</evidence>
<evidence type="ECO:0000313" key="2">
    <source>
        <dbReference type="Proteomes" id="UP000276133"/>
    </source>
</evidence>
<sequence length="89" mass="10022">GKFLKLCRKDINGIKCLGEDSDPAIRAPLESLFGKRDWELCINYLLKHGLTLISIQISSIIINYFTQNDIEESSSARKTTGFNNKCQKG</sequence>
<dbReference type="AlphaFoldDB" id="A0A3M7P549"/>
<dbReference type="EMBL" id="REGN01013239">
    <property type="protein sequence ID" value="RMZ94185.1"/>
    <property type="molecule type" value="Genomic_DNA"/>
</dbReference>
<reference evidence="1 2" key="1">
    <citation type="journal article" date="2018" name="Sci. Rep.">
        <title>Genomic signatures of local adaptation to the degree of environmental predictability in rotifers.</title>
        <authorList>
            <person name="Franch-Gras L."/>
            <person name="Hahn C."/>
            <person name="Garcia-Roger E.M."/>
            <person name="Carmona M.J."/>
            <person name="Serra M."/>
            <person name="Gomez A."/>
        </authorList>
    </citation>
    <scope>NUCLEOTIDE SEQUENCE [LARGE SCALE GENOMIC DNA]</scope>
    <source>
        <strain evidence="1">HYR1</strain>
    </source>
</reference>
<name>A0A3M7P549_BRAPC</name>
<keyword evidence="2" id="KW-1185">Reference proteome</keyword>